<evidence type="ECO:0000256" key="1">
    <source>
        <dbReference type="SAM" id="Phobius"/>
    </source>
</evidence>
<comment type="caution">
    <text evidence="2">The sequence shown here is derived from an EMBL/GenBank/DDBJ whole genome shotgun (WGS) entry which is preliminary data.</text>
</comment>
<feature type="transmembrane region" description="Helical" evidence="1">
    <location>
        <begin position="12"/>
        <end position="33"/>
    </location>
</feature>
<proteinExistence type="predicted"/>
<reference evidence="2" key="1">
    <citation type="submission" date="2022-07" db="EMBL/GenBank/DDBJ databases">
        <authorList>
            <person name="Macas J."/>
            <person name="Novak P."/>
            <person name="Neumann P."/>
        </authorList>
    </citation>
    <scope>NUCLEOTIDE SEQUENCE</scope>
</reference>
<dbReference type="Proteomes" id="UP001152523">
    <property type="component" value="Unassembled WGS sequence"/>
</dbReference>
<sequence>MYKWLHISFFQFFHFYFFFPLFFFPFFLSLHLLSRSTRSRLLKNFSLQSLPPSSSNLPPTLSSHPFFFLLPPVGRRRQRSVRAKLRTPEMLKFPLRTGLVIPFPRVHALGVGKRSPLKLR</sequence>
<name>A0AAV0FQH1_9ASTE</name>
<dbReference type="AlphaFoldDB" id="A0AAV0FQH1"/>
<dbReference type="EMBL" id="CAMAPF010001001">
    <property type="protein sequence ID" value="CAH9137847.1"/>
    <property type="molecule type" value="Genomic_DNA"/>
</dbReference>
<keyword evidence="1" id="KW-1133">Transmembrane helix</keyword>
<keyword evidence="1" id="KW-0472">Membrane</keyword>
<evidence type="ECO:0008006" key="4">
    <source>
        <dbReference type="Google" id="ProtNLM"/>
    </source>
</evidence>
<evidence type="ECO:0000313" key="2">
    <source>
        <dbReference type="EMBL" id="CAH9137847.1"/>
    </source>
</evidence>
<keyword evidence="1" id="KW-0812">Transmembrane</keyword>
<protein>
    <recommendedName>
        <fullName evidence="4">Transmembrane protein</fullName>
    </recommendedName>
</protein>
<keyword evidence="3" id="KW-1185">Reference proteome</keyword>
<accession>A0AAV0FQH1</accession>
<gene>
    <name evidence="2" type="ORF">CEPIT_LOCUS36348</name>
</gene>
<evidence type="ECO:0000313" key="3">
    <source>
        <dbReference type="Proteomes" id="UP001152523"/>
    </source>
</evidence>
<organism evidence="2 3">
    <name type="scientific">Cuscuta epithymum</name>
    <dbReference type="NCBI Taxonomy" id="186058"/>
    <lineage>
        <taxon>Eukaryota</taxon>
        <taxon>Viridiplantae</taxon>
        <taxon>Streptophyta</taxon>
        <taxon>Embryophyta</taxon>
        <taxon>Tracheophyta</taxon>
        <taxon>Spermatophyta</taxon>
        <taxon>Magnoliopsida</taxon>
        <taxon>eudicotyledons</taxon>
        <taxon>Gunneridae</taxon>
        <taxon>Pentapetalae</taxon>
        <taxon>asterids</taxon>
        <taxon>lamiids</taxon>
        <taxon>Solanales</taxon>
        <taxon>Convolvulaceae</taxon>
        <taxon>Cuscuteae</taxon>
        <taxon>Cuscuta</taxon>
        <taxon>Cuscuta subgen. Cuscuta</taxon>
    </lineage>
</organism>